<keyword evidence="11" id="KW-1185">Reference proteome</keyword>
<dbReference type="PANTHER" id="PTHR13768:SF2">
    <property type="entry name" value="GAMMA-SOLUBLE NSF ATTACHMENT PROTEIN"/>
    <property type="match status" value="1"/>
</dbReference>
<evidence type="ECO:0000313" key="11">
    <source>
        <dbReference type="Proteomes" id="UP000006671"/>
    </source>
</evidence>
<dbReference type="eggNOG" id="KOG1585">
    <property type="taxonomic scope" value="Eukaryota"/>
</dbReference>
<evidence type="ECO:0000256" key="1">
    <source>
        <dbReference type="ARBA" id="ARBA00004170"/>
    </source>
</evidence>
<dbReference type="KEGG" id="ngr:NAEGRDRAFT_29148"/>
<sequence>SLTRWKPDYDSAGAAYEKAAAIFKALKQPAKAISCYTNCGDCFYKCGIYYKSGQGFENAANICKDTKDFGMAVELYTKASNSYLDDGKGNRAGEALTKAAKMLADNGNIPQAIELYKSAVESLSMGGTYHNAMSTYRGYNDFLIRNSQWEEAISNCLEMIVGYKALTQHDNVNKTCTSIILICLKMDDYVRADEYHKKFQSEHNSYGTSKESDISEDFLDAFERMDSTALETAKQNHHLKYLEATVYKMVSKLTLSGGIELSSQTRKPRQPKPVDAKKKSLLSHDENSEEDSDSGDEQQPVEEDNADDAFDPTDLT</sequence>
<organism evidence="11">
    <name type="scientific">Naegleria gruberi</name>
    <name type="common">Amoeba</name>
    <dbReference type="NCBI Taxonomy" id="5762"/>
    <lineage>
        <taxon>Eukaryota</taxon>
        <taxon>Discoba</taxon>
        <taxon>Heterolobosea</taxon>
        <taxon>Tetramitia</taxon>
        <taxon>Eutetramitia</taxon>
        <taxon>Vahlkampfiidae</taxon>
        <taxon>Naegleria</taxon>
    </lineage>
</organism>
<evidence type="ECO:0000313" key="10">
    <source>
        <dbReference type="EMBL" id="EFC50779.1"/>
    </source>
</evidence>
<feature type="region of interest" description="Disordered" evidence="9">
    <location>
        <begin position="261"/>
        <end position="316"/>
    </location>
</feature>
<dbReference type="OrthoDB" id="9984275at2759"/>
<dbReference type="Pfam" id="PF14938">
    <property type="entry name" value="SNAP"/>
    <property type="match status" value="1"/>
</dbReference>
<dbReference type="GO" id="GO:0005483">
    <property type="term" value="F:soluble NSF attachment protein activity"/>
    <property type="evidence" value="ECO:0007669"/>
    <property type="project" value="TreeGrafter"/>
</dbReference>
<dbReference type="GO" id="GO:0019905">
    <property type="term" value="F:syntaxin binding"/>
    <property type="evidence" value="ECO:0007669"/>
    <property type="project" value="TreeGrafter"/>
</dbReference>
<dbReference type="GO" id="GO:0016192">
    <property type="term" value="P:vesicle-mediated transport"/>
    <property type="evidence" value="ECO:0007669"/>
    <property type="project" value="UniProtKB-KW"/>
</dbReference>
<reference evidence="10 11" key="1">
    <citation type="journal article" date="2010" name="Cell">
        <title>The genome of Naegleria gruberi illuminates early eukaryotic versatility.</title>
        <authorList>
            <person name="Fritz-Laylin L.K."/>
            <person name="Prochnik S.E."/>
            <person name="Ginger M.L."/>
            <person name="Dacks J.B."/>
            <person name="Carpenter M.L."/>
            <person name="Field M.C."/>
            <person name="Kuo A."/>
            <person name="Paredez A."/>
            <person name="Chapman J."/>
            <person name="Pham J."/>
            <person name="Shu S."/>
            <person name="Neupane R."/>
            <person name="Cipriano M."/>
            <person name="Mancuso J."/>
            <person name="Tu H."/>
            <person name="Salamov A."/>
            <person name="Lindquist E."/>
            <person name="Shapiro H."/>
            <person name="Lucas S."/>
            <person name="Grigoriev I.V."/>
            <person name="Cande W.Z."/>
            <person name="Fulton C."/>
            <person name="Rokhsar D.S."/>
            <person name="Dawson S.C."/>
        </authorList>
    </citation>
    <scope>NUCLEOTIDE SEQUENCE [LARGE SCALE GENOMIC DNA]</scope>
    <source>
        <strain evidence="10 11">NEG-M</strain>
    </source>
</reference>
<protein>
    <recommendedName>
        <fullName evidence="7">Gamma-soluble NSF attachment protein</fullName>
    </recommendedName>
    <alternativeName>
        <fullName evidence="8">N-ethylmaleimide-sensitive factor attachment protein gamma</fullName>
    </alternativeName>
</protein>
<evidence type="ECO:0000256" key="8">
    <source>
        <dbReference type="ARBA" id="ARBA00042485"/>
    </source>
</evidence>
<proteinExistence type="inferred from homology"/>
<dbReference type="AlphaFoldDB" id="D2UYE6"/>
<evidence type="ECO:0000256" key="9">
    <source>
        <dbReference type="SAM" id="MobiDB-lite"/>
    </source>
</evidence>
<evidence type="ECO:0000256" key="6">
    <source>
        <dbReference type="ARBA" id="ARBA00023136"/>
    </source>
</evidence>
<dbReference type="GO" id="GO:0031201">
    <property type="term" value="C:SNARE complex"/>
    <property type="evidence" value="ECO:0007669"/>
    <property type="project" value="TreeGrafter"/>
</dbReference>
<name>D2UYE6_NAEGR</name>
<dbReference type="OMA" id="RSWFHAA"/>
<gene>
    <name evidence="10" type="ORF">NAEGRDRAFT_29148</name>
</gene>
<feature type="non-terminal residue" evidence="10">
    <location>
        <position position="1"/>
    </location>
</feature>
<dbReference type="InParanoid" id="D2UYE6"/>
<feature type="compositionally biased region" description="Acidic residues" evidence="9">
    <location>
        <begin position="287"/>
        <end position="316"/>
    </location>
</feature>
<keyword evidence="6" id="KW-0472">Membrane</keyword>
<dbReference type="VEuPathDB" id="AmoebaDB:NAEGRDRAFT_29148"/>
<evidence type="ECO:0000256" key="3">
    <source>
        <dbReference type="ARBA" id="ARBA00022448"/>
    </source>
</evidence>
<evidence type="ECO:0000256" key="7">
    <source>
        <dbReference type="ARBA" id="ARBA00040047"/>
    </source>
</evidence>
<dbReference type="STRING" id="5762.D2UYE6"/>
<keyword evidence="5" id="KW-0653">Protein transport</keyword>
<dbReference type="SUPFAM" id="SSF48452">
    <property type="entry name" value="TPR-like"/>
    <property type="match status" value="1"/>
</dbReference>
<keyword evidence="3" id="KW-0813">Transport</keyword>
<dbReference type="GeneID" id="8855393"/>
<dbReference type="Gene3D" id="1.25.40.10">
    <property type="entry name" value="Tetratricopeptide repeat domain"/>
    <property type="match status" value="1"/>
</dbReference>
<comment type="subcellular location">
    <subcellularLocation>
        <location evidence="1">Membrane</location>
        <topology evidence="1">Peripheral membrane protein</topology>
    </subcellularLocation>
</comment>
<dbReference type="RefSeq" id="XP_002683523.1">
    <property type="nucleotide sequence ID" value="XM_002683477.1"/>
</dbReference>
<accession>D2UYE6</accession>
<evidence type="ECO:0000256" key="2">
    <source>
        <dbReference type="ARBA" id="ARBA00010050"/>
    </source>
</evidence>
<feature type="compositionally biased region" description="Basic and acidic residues" evidence="9">
    <location>
        <begin position="272"/>
        <end position="286"/>
    </location>
</feature>
<dbReference type="InterPro" id="IPR011990">
    <property type="entry name" value="TPR-like_helical_dom_sf"/>
</dbReference>
<comment type="similarity">
    <text evidence="2">Belongs to the SNAP family.</text>
</comment>
<keyword evidence="4" id="KW-0931">ER-Golgi transport</keyword>
<dbReference type="EMBL" id="GG738845">
    <property type="protein sequence ID" value="EFC50779.1"/>
    <property type="molecule type" value="Genomic_DNA"/>
</dbReference>
<evidence type="ECO:0000256" key="5">
    <source>
        <dbReference type="ARBA" id="ARBA00022927"/>
    </source>
</evidence>
<evidence type="ECO:0000256" key="4">
    <source>
        <dbReference type="ARBA" id="ARBA00022892"/>
    </source>
</evidence>
<dbReference type="GO" id="GO:0006886">
    <property type="term" value="P:intracellular protein transport"/>
    <property type="evidence" value="ECO:0007669"/>
    <property type="project" value="InterPro"/>
</dbReference>
<dbReference type="GO" id="GO:0005774">
    <property type="term" value="C:vacuolar membrane"/>
    <property type="evidence" value="ECO:0007669"/>
    <property type="project" value="TreeGrafter"/>
</dbReference>
<dbReference type="InterPro" id="IPR000744">
    <property type="entry name" value="NSF_attach"/>
</dbReference>
<dbReference type="Proteomes" id="UP000006671">
    <property type="component" value="Unassembled WGS sequence"/>
</dbReference>
<dbReference type="PANTHER" id="PTHR13768">
    <property type="entry name" value="SOLUBLE NSF ATTACHMENT PROTEIN SNAP"/>
    <property type="match status" value="1"/>
</dbReference>